<comment type="pathway">
    <text evidence="2">Purine metabolism; IMP biosynthesis via de novo pathway; 5-formamido-1-(5-phospho-D-ribosyl)imidazole-4-carboxamide from 5-amino-1-(5-phospho-D-ribosyl)imidazole-4-carboxamide (10-formyl THF route): step 1/1.</text>
</comment>
<dbReference type="InterPro" id="IPR016193">
    <property type="entry name" value="Cytidine_deaminase-like"/>
</dbReference>
<dbReference type="InterPro" id="IPR036914">
    <property type="entry name" value="MGS-like_dom_sf"/>
</dbReference>
<comment type="catalytic activity">
    <reaction evidence="9">
        <text>IMP + H2O = 5-formamido-1-(5-phospho-D-ribosyl)imidazole-4-carboxamide</text>
        <dbReference type="Rhea" id="RHEA:18445"/>
        <dbReference type="ChEBI" id="CHEBI:15377"/>
        <dbReference type="ChEBI" id="CHEBI:58053"/>
        <dbReference type="ChEBI" id="CHEBI:58467"/>
        <dbReference type="EC" id="3.5.4.10"/>
    </reaction>
</comment>
<feature type="domain" description="MGS-like" evidence="10">
    <location>
        <begin position="1"/>
        <end position="135"/>
    </location>
</feature>
<evidence type="ECO:0000256" key="7">
    <source>
        <dbReference type="ARBA" id="ARBA00023268"/>
    </source>
</evidence>
<evidence type="ECO:0000256" key="8">
    <source>
        <dbReference type="ARBA" id="ARBA00050488"/>
    </source>
</evidence>
<dbReference type="SUPFAM" id="SSF53927">
    <property type="entry name" value="Cytidine deaminase-like"/>
    <property type="match status" value="1"/>
</dbReference>
<evidence type="ECO:0000313" key="11">
    <source>
        <dbReference type="EMBL" id="CAB4560374.1"/>
    </source>
</evidence>
<dbReference type="Pfam" id="PF02142">
    <property type="entry name" value="MGS"/>
    <property type="match status" value="1"/>
</dbReference>
<dbReference type="FunFam" id="3.40.50.1380:FF:000001">
    <property type="entry name" value="Bifunctional purine biosynthesis protein PurH"/>
    <property type="match status" value="1"/>
</dbReference>
<evidence type="ECO:0000256" key="3">
    <source>
        <dbReference type="ARBA" id="ARBA00007667"/>
    </source>
</evidence>
<dbReference type="PROSITE" id="PS51855">
    <property type="entry name" value="MGS"/>
    <property type="match status" value="1"/>
</dbReference>
<dbReference type="NCBIfam" id="NF002049">
    <property type="entry name" value="PRK00881.1"/>
    <property type="match status" value="1"/>
</dbReference>
<gene>
    <name evidence="11" type="ORF">UFOPK1572_00787</name>
</gene>
<evidence type="ECO:0000256" key="5">
    <source>
        <dbReference type="ARBA" id="ARBA00022755"/>
    </source>
</evidence>
<dbReference type="UniPathway" id="UPA00074">
    <property type="reaction ID" value="UER00133"/>
</dbReference>
<dbReference type="EMBL" id="CAEZTC010000087">
    <property type="protein sequence ID" value="CAB4560374.1"/>
    <property type="molecule type" value="Genomic_DNA"/>
</dbReference>
<comment type="pathway">
    <text evidence="1">Purine metabolism; IMP biosynthesis via de novo pathway; IMP from 5-formamido-1-(5-phospho-D-ribosyl)imidazole-4-carboxamide: step 1/1.</text>
</comment>
<dbReference type="InterPro" id="IPR002695">
    <property type="entry name" value="PurH-like"/>
</dbReference>
<dbReference type="InterPro" id="IPR011607">
    <property type="entry name" value="MGS-like_dom"/>
</dbReference>
<comment type="similarity">
    <text evidence="3">Belongs to the PurH family.</text>
</comment>
<accession>A0A6J6DAP6</accession>
<keyword evidence="5" id="KW-0658">Purine biosynthesis</keyword>
<dbReference type="Pfam" id="PF01808">
    <property type="entry name" value="AICARFT_IMPCHas"/>
    <property type="match status" value="1"/>
</dbReference>
<dbReference type="Gene3D" id="3.40.50.1380">
    <property type="entry name" value="Methylglyoxal synthase-like domain"/>
    <property type="match status" value="1"/>
</dbReference>
<organism evidence="11">
    <name type="scientific">freshwater metagenome</name>
    <dbReference type="NCBI Taxonomy" id="449393"/>
    <lineage>
        <taxon>unclassified sequences</taxon>
        <taxon>metagenomes</taxon>
        <taxon>ecological metagenomes</taxon>
    </lineage>
</organism>
<proteinExistence type="inferred from homology"/>
<protein>
    <submittedName>
        <fullName evidence="11">Unannotated protein</fullName>
    </submittedName>
</protein>
<dbReference type="PANTHER" id="PTHR11692:SF0">
    <property type="entry name" value="BIFUNCTIONAL PURINE BIOSYNTHESIS PROTEIN ATIC"/>
    <property type="match status" value="1"/>
</dbReference>
<dbReference type="GO" id="GO:0004643">
    <property type="term" value="F:phosphoribosylaminoimidazolecarboxamide formyltransferase activity"/>
    <property type="evidence" value="ECO:0007669"/>
    <property type="project" value="UniProtKB-EC"/>
</dbReference>
<dbReference type="SMART" id="SM00851">
    <property type="entry name" value="MGS"/>
    <property type="match status" value="1"/>
</dbReference>
<dbReference type="NCBIfam" id="TIGR00355">
    <property type="entry name" value="purH"/>
    <property type="match status" value="1"/>
</dbReference>
<dbReference type="FunFam" id="3.40.140.20:FF:000001">
    <property type="entry name" value="Bifunctional purine biosynthesis protein PurH"/>
    <property type="match status" value="1"/>
</dbReference>
<evidence type="ECO:0000256" key="6">
    <source>
        <dbReference type="ARBA" id="ARBA00022801"/>
    </source>
</evidence>
<dbReference type="GO" id="GO:0006189">
    <property type="term" value="P:'de novo' IMP biosynthetic process"/>
    <property type="evidence" value="ECO:0007669"/>
    <property type="project" value="UniProtKB-UniPathway"/>
</dbReference>
<dbReference type="Gene3D" id="3.40.140.20">
    <property type="match status" value="2"/>
</dbReference>
<name>A0A6J6DAP6_9ZZZZ</name>
<dbReference type="GO" id="GO:0005829">
    <property type="term" value="C:cytosol"/>
    <property type="evidence" value="ECO:0007669"/>
    <property type="project" value="TreeGrafter"/>
</dbReference>
<dbReference type="PIRSF" id="PIRSF000414">
    <property type="entry name" value="AICARFT_IMPCHas"/>
    <property type="match status" value="1"/>
</dbReference>
<dbReference type="InterPro" id="IPR024051">
    <property type="entry name" value="AICAR_Tfase_dup_dom_sf"/>
</dbReference>
<reference evidence="11" key="1">
    <citation type="submission" date="2020-05" db="EMBL/GenBank/DDBJ databases">
        <authorList>
            <person name="Chiriac C."/>
            <person name="Salcher M."/>
            <person name="Ghai R."/>
            <person name="Kavagutti S V."/>
        </authorList>
    </citation>
    <scope>NUCLEOTIDE SEQUENCE</scope>
</reference>
<dbReference type="PANTHER" id="PTHR11692">
    <property type="entry name" value="BIFUNCTIONAL PURINE BIOSYNTHESIS PROTEIN PURH"/>
    <property type="match status" value="1"/>
</dbReference>
<dbReference type="GO" id="GO:0003937">
    <property type="term" value="F:IMP cyclohydrolase activity"/>
    <property type="evidence" value="ECO:0007669"/>
    <property type="project" value="UniProtKB-EC"/>
</dbReference>
<dbReference type="AlphaFoldDB" id="A0A6J6DAP6"/>
<keyword evidence="7" id="KW-0511">Multifunctional enzyme</keyword>
<dbReference type="SMART" id="SM00798">
    <property type="entry name" value="AICARFT_IMPCHas"/>
    <property type="match status" value="1"/>
</dbReference>
<keyword evidence="4" id="KW-0808">Transferase</keyword>
<evidence type="ECO:0000256" key="1">
    <source>
        <dbReference type="ARBA" id="ARBA00004844"/>
    </source>
</evidence>
<evidence type="ECO:0000259" key="10">
    <source>
        <dbReference type="PROSITE" id="PS51855"/>
    </source>
</evidence>
<dbReference type="HAMAP" id="MF_00139">
    <property type="entry name" value="PurH"/>
    <property type="match status" value="1"/>
</dbReference>
<keyword evidence="6" id="KW-0378">Hydrolase</keyword>
<dbReference type="SUPFAM" id="SSF52335">
    <property type="entry name" value="Methylglyoxal synthase-like"/>
    <property type="match status" value="1"/>
</dbReference>
<evidence type="ECO:0000256" key="4">
    <source>
        <dbReference type="ARBA" id="ARBA00022679"/>
    </source>
</evidence>
<comment type="catalytic activity">
    <reaction evidence="8">
        <text>(6R)-10-formyltetrahydrofolate + 5-amino-1-(5-phospho-beta-D-ribosyl)imidazole-4-carboxamide = 5-formamido-1-(5-phospho-D-ribosyl)imidazole-4-carboxamide + (6S)-5,6,7,8-tetrahydrofolate</text>
        <dbReference type="Rhea" id="RHEA:22192"/>
        <dbReference type="ChEBI" id="CHEBI:57453"/>
        <dbReference type="ChEBI" id="CHEBI:58467"/>
        <dbReference type="ChEBI" id="CHEBI:58475"/>
        <dbReference type="ChEBI" id="CHEBI:195366"/>
        <dbReference type="EC" id="2.1.2.3"/>
    </reaction>
</comment>
<evidence type="ECO:0000256" key="9">
    <source>
        <dbReference type="ARBA" id="ARBA00050687"/>
    </source>
</evidence>
<evidence type="ECO:0000256" key="2">
    <source>
        <dbReference type="ARBA" id="ARBA00004954"/>
    </source>
</evidence>
<sequence>MPRALLSVYDKTGIVEFASALHALGWSLLSSGGTARVLTEAGVPVVDVAELTGLEPILDHRVVTLHPAVHGGILADRSQQSHLDELAQHNIETIDLVVVNLYPFTSSPSVELIDVGGPAMVRAAAKNFAHVGVVVDTADYADVVEMIEGDYFNVNARRMLAQKAFRITSAYDAAIASWLADESPDRSAATVPPILTLVAERAEILRYGENPHQTGARYRLPGVESWWDSAVQLHGKEMSYLNVYDAEAAWQLVSRFDRPAAVIVKHANPCGVALGDNVLEAYTRAHAADPVSAFGGVIAVNREIDQAVAEQIAQVFTEVVIAPSFSAEALEVLCVKENLRLIEASAPYNSMAINVRSIDGGLLVQSTDEVDEPLDDFEVVTTRVPTDEEWQDLLLAWHTVASTWSNAIVLARHDIVVGIGGGQPNRVDAARIAIGRAGESTRGAVAASDAFFPFGDSVAELAAAGITAIIQPGGSMRDSESIEAANTHSIAMVFTGTRHFRH</sequence>